<gene>
    <name evidence="7" type="ORF">Din_014455</name>
    <name evidence="8" type="ORF">Din_014456</name>
</gene>
<feature type="compositionally biased region" description="Basic and acidic residues" evidence="5">
    <location>
        <begin position="144"/>
        <end position="176"/>
    </location>
</feature>
<keyword evidence="1" id="KW-0479">Metal-binding</keyword>
<feature type="compositionally biased region" description="Polar residues" evidence="5">
    <location>
        <begin position="690"/>
        <end position="703"/>
    </location>
</feature>
<reference evidence="7" key="1">
    <citation type="submission" date="2019-08" db="EMBL/GenBank/DDBJ databases">
        <title>Reference gene set and small RNA set construction with multiple tissues from Davidia involucrata Baill.</title>
        <authorList>
            <person name="Yang H."/>
            <person name="Zhou C."/>
            <person name="Li G."/>
            <person name="Wang J."/>
            <person name="Gao P."/>
            <person name="Wang M."/>
            <person name="Wang R."/>
            <person name="Zhao Y."/>
        </authorList>
    </citation>
    <scope>NUCLEOTIDE SEQUENCE</scope>
    <source>
        <tissue evidence="7">Mixed with DoveR01_LX</tissue>
    </source>
</reference>
<protein>
    <submittedName>
        <fullName evidence="7">Putative ADP-ribosylation factor GTPase-activating protein AGD14</fullName>
    </submittedName>
</protein>
<evidence type="ECO:0000256" key="5">
    <source>
        <dbReference type="SAM" id="MobiDB-lite"/>
    </source>
</evidence>
<evidence type="ECO:0000259" key="6">
    <source>
        <dbReference type="PROSITE" id="PS50115"/>
    </source>
</evidence>
<evidence type="ECO:0000256" key="2">
    <source>
        <dbReference type="ARBA" id="ARBA00022771"/>
    </source>
</evidence>
<feature type="region of interest" description="Disordered" evidence="5">
    <location>
        <begin position="144"/>
        <end position="186"/>
    </location>
</feature>
<dbReference type="InterPro" id="IPR044820">
    <property type="entry name" value="AGD14-like"/>
</dbReference>
<dbReference type="InterPro" id="IPR037278">
    <property type="entry name" value="ARFGAP/RecO"/>
</dbReference>
<name>A0A5B6ZLV7_DAVIN</name>
<dbReference type="PANTHER" id="PTHR46085">
    <property type="entry name" value="ARFGAP/RECO-RELATED"/>
    <property type="match status" value="1"/>
</dbReference>
<dbReference type="PANTHER" id="PTHR46085:SF16">
    <property type="entry name" value="ARFGAP_RECO-LIKE ZINC FINGER DOMAIN-CONTAINING PROTEIN"/>
    <property type="match status" value="1"/>
</dbReference>
<evidence type="ECO:0000313" key="7">
    <source>
        <dbReference type="EMBL" id="MPA45014.1"/>
    </source>
</evidence>
<dbReference type="GO" id="GO:0008270">
    <property type="term" value="F:zinc ion binding"/>
    <property type="evidence" value="ECO:0007669"/>
    <property type="project" value="UniProtKB-KW"/>
</dbReference>
<dbReference type="AlphaFoldDB" id="A0A5B6ZLV7"/>
<evidence type="ECO:0000256" key="1">
    <source>
        <dbReference type="ARBA" id="ARBA00022723"/>
    </source>
</evidence>
<evidence type="ECO:0000256" key="3">
    <source>
        <dbReference type="ARBA" id="ARBA00022833"/>
    </source>
</evidence>
<feature type="region of interest" description="Disordered" evidence="5">
    <location>
        <begin position="198"/>
        <end position="288"/>
    </location>
</feature>
<proteinExistence type="predicted"/>
<dbReference type="EMBL" id="GHES01014456">
    <property type="protein sequence ID" value="MPA45015.1"/>
    <property type="molecule type" value="Transcribed_RNA"/>
</dbReference>
<feature type="compositionally biased region" description="Polar residues" evidence="5">
    <location>
        <begin position="431"/>
        <end position="462"/>
    </location>
</feature>
<dbReference type="Gene3D" id="1.10.220.150">
    <property type="entry name" value="Arf GTPase activating protein"/>
    <property type="match status" value="1"/>
</dbReference>
<feature type="compositionally biased region" description="Polar residues" evidence="5">
    <location>
        <begin position="636"/>
        <end position="652"/>
    </location>
</feature>
<accession>A0A5B6ZLV7</accession>
<feature type="compositionally biased region" description="Basic and acidic residues" evidence="5">
    <location>
        <begin position="198"/>
        <end position="209"/>
    </location>
</feature>
<feature type="compositionally biased region" description="Polar residues" evidence="5">
    <location>
        <begin position="476"/>
        <end position="506"/>
    </location>
</feature>
<dbReference type="SUPFAM" id="SSF57863">
    <property type="entry name" value="ArfGap/RecO-like zinc finger"/>
    <property type="match status" value="1"/>
</dbReference>
<feature type="region of interest" description="Disordered" evidence="5">
    <location>
        <begin position="621"/>
        <end position="652"/>
    </location>
</feature>
<dbReference type="SMART" id="SM00105">
    <property type="entry name" value="ArfGap"/>
    <property type="match status" value="1"/>
</dbReference>
<dbReference type="FunFam" id="1.10.220.150:FF:000005">
    <property type="entry name" value="Arf-GAP domain and FG repeat-containing protein 1"/>
    <property type="match status" value="1"/>
</dbReference>
<keyword evidence="3" id="KW-0862">Zinc</keyword>
<feature type="domain" description="Arf-GAP" evidence="6">
    <location>
        <begin position="12"/>
        <end position="130"/>
    </location>
</feature>
<feature type="region of interest" description="Disordered" evidence="5">
    <location>
        <begin position="300"/>
        <end position="328"/>
    </location>
</feature>
<dbReference type="PROSITE" id="PS50115">
    <property type="entry name" value="ARFGAP"/>
    <property type="match status" value="1"/>
</dbReference>
<feature type="region of interest" description="Disordered" evidence="5">
    <location>
        <begin position="408"/>
        <end position="516"/>
    </location>
</feature>
<dbReference type="GO" id="GO:0005096">
    <property type="term" value="F:GTPase activator activity"/>
    <property type="evidence" value="ECO:0007669"/>
    <property type="project" value="InterPro"/>
</dbReference>
<sequence length="703" mass="75441">MSHRIKEEERIERIIRGLLKLPENRRCINCNSLGPQYVCTTFWTFVCTNCSGVHREFTHRVKSVSMAKFKAEEVSALQAGGNERTRQIYFKAWDPQRHSFPDGSNLHRLRDFIKHVYVDRKFTGERSVDKLPMVKVGAKEDCYERPSIERSSPDMRKDERKYYFDERRSPRYKQENVRSGGTRSRPLQFEIVDDRFRDDGFRSGRRSENCRLSNAESRAGSRSPDSQQSRETTSPPVVRPVREILGENVPPLRVGERRKANDERDADGFAHDQKEAASSGPGSVDGKLVEHKRVDLGSLIDFTTDPEPSDTAAAAPQPEQMTSSIDGGNLALVQSSTKDKAADAPNANSLESILFQLSAPAVEPVDIMSEAPGSGNAPSAAPVALSNSVSATVTAAITNVPAVPSNGGAPAASPVGMAPALPSGGGDSMVTAAQQLPTVQQHQPSTSPAGGSSCTAQQTTPSVGALDNLPWASILAPNTQGPSNASAEQFSQAASKLAQDSSSGVGSQELPAVDMKSNGRTELPADLFTASYSSFPAPVPSWQMRPPHGMGFSMQYHPTAMPVQTFPNSAKSTNPFDLSDDTTQVQAPMFPSMSPLQGALPNTSAPMAGFDMPSPQLMQPQSFPHPSVVRPRSPSYGTSMSPRASMGQQLPNNMPLSRPQGIGGFGGSETTFGSLNTTQQSNGGYPAPATPNSFSSVGGNPFG</sequence>
<feature type="compositionally biased region" description="Low complexity" evidence="5">
    <location>
        <begin position="626"/>
        <end position="635"/>
    </location>
</feature>
<feature type="compositionally biased region" description="Basic and acidic residues" evidence="5">
    <location>
        <begin position="254"/>
        <end position="275"/>
    </location>
</feature>
<keyword evidence="2 4" id="KW-0863">Zinc-finger</keyword>
<evidence type="ECO:0000313" key="8">
    <source>
        <dbReference type="EMBL" id="MPA45015.1"/>
    </source>
</evidence>
<dbReference type="Pfam" id="PF01412">
    <property type="entry name" value="ArfGap"/>
    <property type="match status" value="1"/>
</dbReference>
<evidence type="ECO:0000256" key="4">
    <source>
        <dbReference type="PROSITE-ProRule" id="PRU00288"/>
    </source>
</evidence>
<dbReference type="EMBL" id="GHES01014455">
    <property type="protein sequence ID" value="MPA45014.1"/>
    <property type="molecule type" value="Transcribed_RNA"/>
</dbReference>
<organism evidence="7">
    <name type="scientific">Davidia involucrata</name>
    <name type="common">Dove tree</name>
    <dbReference type="NCBI Taxonomy" id="16924"/>
    <lineage>
        <taxon>Eukaryota</taxon>
        <taxon>Viridiplantae</taxon>
        <taxon>Streptophyta</taxon>
        <taxon>Embryophyta</taxon>
        <taxon>Tracheophyta</taxon>
        <taxon>Spermatophyta</taxon>
        <taxon>Magnoliopsida</taxon>
        <taxon>eudicotyledons</taxon>
        <taxon>Gunneridae</taxon>
        <taxon>Pentapetalae</taxon>
        <taxon>asterids</taxon>
        <taxon>Cornales</taxon>
        <taxon>Nyssaceae</taxon>
        <taxon>Davidia</taxon>
    </lineage>
</organism>
<feature type="compositionally biased region" description="Polar residues" evidence="5">
    <location>
        <begin position="319"/>
        <end position="328"/>
    </location>
</feature>
<feature type="compositionally biased region" description="Polar residues" evidence="5">
    <location>
        <begin position="223"/>
        <end position="235"/>
    </location>
</feature>
<dbReference type="InterPro" id="IPR038508">
    <property type="entry name" value="ArfGAP_dom_sf"/>
</dbReference>
<dbReference type="PRINTS" id="PR00405">
    <property type="entry name" value="REVINTRACTNG"/>
</dbReference>
<feature type="region of interest" description="Disordered" evidence="5">
    <location>
        <begin position="664"/>
        <end position="703"/>
    </location>
</feature>
<dbReference type="InterPro" id="IPR001164">
    <property type="entry name" value="ArfGAP_dom"/>
</dbReference>
<dbReference type="CDD" id="cd08838">
    <property type="entry name" value="ArfGap_AGFG"/>
    <property type="match status" value="1"/>
</dbReference>